<protein>
    <submittedName>
        <fullName evidence="1">Integral membrane sensor hybrid histidine kinase</fullName>
    </submittedName>
</protein>
<organism evidence="1 2">
    <name type="scientific">Nostoc commune NIES-4072</name>
    <dbReference type="NCBI Taxonomy" id="2005467"/>
    <lineage>
        <taxon>Bacteria</taxon>
        <taxon>Bacillati</taxon>
        <taxon>Cyanobacteriota</taxon>
        <taxon>Cyanophyceae</taxon>
        <taxon>Nostocales</taxon>
        <taxon>Nostocaceae</taxon>
        <taxon>Nostoc</taxon>
    </lineage>
</organism>
<keyword evidence="1" id="KW-0808">Transferase</keyword>
<dbReference type="EMBL" id="BDUD01000001">
    <property type="protein sequence ID" value="GBG19162.1"/>
    <property type="molecule type" value="Genomic_DNA"/>
</dbReference>
<dbReference type="Proteomes" id="UP000245124">
    <property type="component" value="Unassembled WGS sequence"/>
</dbReference>
<accession>A0A2R5FK67</accession>
<comment type="caution">
    <text evidence="1">The sequence shown here is derived from an EMBL/GenBank/DDBJ whole genome shotgun (WGS) entry which is preliminary data.</text>
</comment>
<evidence type="ECO:0000313" key="2">
    <source>
        <dbReference type="Proteomes" id="UP000245124"/>
    </source>
</evidence>
<evidence type="ECO:0000313" key="1">
    <source>
        <dbReference type="EMBL" id="GBG19162.1"/>
    </source>
</evidence>
<proteinExistence type="predicted"/>
<reference evidence="1 2" key="1">
    <citation type="submission" date="2017-06" db="EMBL/GenBank/DDBJ databases">
        <title>Genome sequencing of cyanobaciteial culture collection at National Institute for Environmental Studies (NIES).</title>
        <authorList>
            <person name="Hirose Y."/>
            <person name="Shimura Y."/>
            <person name="Fujisawa T."/>
            <person name="Nakamura Y."/>
            <person name="Kawachi M."/>
        </authorList>
    </citation>
    <scope>NUCLEOTIDE SEQUENCE [LARGE SCALE GENOMIC DNA]</scope>
    <source>
        <strain evidence="1 2">NIES-4072</strain>
    </source>
</reference>
<name>A0A2R5FK67_NOSCO</name>
<dbReference type="GO" id="GO:0016301">
    <property type="term" value="F:kinase activity"/>
    <property type="evidence" value="ECO:0007669"/>
    <property type="project" value="UniProtKB-KW"/>
</dbReference>
<gene>
    <name evidence="1" type="ORF">NIES4072_28290</name>
</gene>
<keyword evidence="1" id="KW-0418">Kinase</keyword>
<dbReference type="AlphaFoldDB" id="A0A2R5FK67"/>
<sequence length="68" mass="7836">MIYPAKEVLQELLDLTQDGDIQKVLELAEKLFASDKQLSIFTQHIVQLASNFQLKRLETFIVSIQESE</sequence>
<keyword evidence="2" id="KW-1185">Reference proteome</keyword>